<dbReference type="InterPro" id="IPR044865">
    <property type="entry name" value="MRH_dom"/>
</dbReference>
<keyword evidence="6 9" id="KW-0472">Membrane</keyword>
<dbReference type="EMBL" id="CAJVPI010003223">
    <property type="protein sequence ID" value="CAG8655901.1"/>
    <property type="molecule type" value="Genomic_DNA"/>
</dbReference>
<organism evidence="12 13">
    <name type="scientific">Paraglomus brasilianum</name>
    <dbReference type="NCBI Taxonomy" id="144538"/>
    <lineage>
        <taxon>Eukaryota</taxon>
        <taxon>Fungi</taxon>
        <taxon>Fungi incertae sedis</taxon>
        <taxon>Mucoromycota</taxon>
        <taxon>Glomeromycotina</taxon>
        <taxon>Glomeromycetes</taxon>
        <taxon>Paraglomerales</taxon>
        <taxon>Paraglomeraceae</taxon>
        <taxon>Paraglomus</taxon>
    </lineage>
</organism>
<evidence type="ECO:0000313" key="13">
    <source>
        <dbReference type="Proteomes" id="UP000789739"/>
    </source>
</evidence>
<evidence type="ECO:0000256" key="8">
    <source>
        <dbReference type="ARBA" id="ARBA00023180"/>
    </source>
</evidence>
<keyword evidence="3 9" id="KW-0812">Transmembrane</keyword>
<reference evidence="12" key="1">
    <citation type="submission" date="2021-06" db="EMBL/GenBank/DDBJ databases">
        <authorList>
            <person name="Kallberg Y."/>
            <person name="Tangrot J."/>
            <person name="Rosling A."/>
        </authorList>
    </citation>
    <scope>NUCLEOTIDE SEQUENCE</scope>
    <source>
        <strain evidence="12">BR232B</strain>
    </source>
</reference>
<evidence type="ECO:0000256" key="9">
    <source>
        <dbReference type="SAM" id="Phobius"/>
    </source>
</evidence>
<sequence>MLRCVQLLAIFLIICSLQLVLADDEPEPTCTIAIENTGNIIDLRKLRRDSGDDWEVTNDNSEVQYKLNVCNTINQQKELTGMGAYVKEYKEIYGLGRYSDKLEYRNNKAILTYKNGDPCISGSRRTSIIFFSCDRSVDESNAPVFVTDLNQCVYVFEWRTPVACPVPKNQEGITGVGLFFIIFLIALLVYFVGGIFYNRMVHHASGVSQIPNSGFWKEAWYFVR</sequence>
<keyword evidence="5 9" id="KW-1133">Transmembrane helix</keyword>
<feature type="chain" id="PRO_5040477569" evidence="10">
    <location>
        <begin position="23"/>
        <end position="224"/>
    </location>
</feature>
<feature type="domain" description="MRH" evidence="11">
    <location>
        <begin position="28"/>
        <end position="166"/>
    </location>
</feature>
<evidence type="ECO:0000256" key="3">
    <source>
        <dbReference type="ARBA" id="ARBA00022692"/>
    </source>
</evidence>
<keyword evidence="8" id="KW-0325">Glycoprotein</keyword>
<evidence type="ECO:0000259" key="11">
    <source>
        <dbReference type="PROSITE" id="PS51914"/>
    </source>
</evidence>
<dbReference type="Pfam" id="PF02157">
    <property type="entry name" value="Man-6-P_recep"/>
    <property type="match status" value="1"/>
</dbReference>
<dbReference type="AlphaFoldDB" id="A0A9N9H3P9"/>
<evidence type="ECO:0000256" key="2">
    <source>
        <dbReference type="ARBA" id="ARBA00022448"/>
    </source>
</evidence>
<evidence type="ECO:0000256" key="10">
    <source>
        <dbReference type="SAM" id="SignalP"/>
    </source>
</evidence>
<dbReference type="Proteomes" id="UP000789739">
    <property type="component" value="Unassembled WGS sequence"/>
</dbReference>
<dbReference type="Gene3D" id="2.70.130.10">
    <property type="entry name" value="Mannose-6-phosphate receptor binding domain"/>
    <property type="match status" value="1"/>
</dbReference>
<dbReference type="GO" id="GO:0007034">
    <property type="term" value="P:vacuolar transport"/>
    <property type="evidence" value="ECO:0007669"/>
    <property type="project" value="TreeGrafter"/>
</dbReference>
<dbReference type="InterPro" id="IPR028927">
    <property type="entry name" value="Man-6-P_rcpt"/>
</dbReference>
<keyword evidence="13" id="KW-1185">Reference proteome</keyword>
<comment type="subcellular location">
    <subcellularLocation>
        <location evidence="1">Endomembrane system</location>
    </subcellularLocation>
</comment>
<dbReference type="PROSITE" id="PS51914">
    <property type="entry name" value="MRH"/>
    <property type="match status" value="1"/>
</dbReference>
<gene>
    <name evidence="12" type="ORF">PBRASI_LOCUS10512</name>
</gene>
<proteinExistence type="predicted"/>
<dbReference type="GO" id="GO:0010008">
    <property type="term" value="C:endosome membrane"/>
    <property type="evidence" value="ECO:0007669"/>
    <property type="project" value="UniProtKB-SubCell"/>
</dbReference>
<feature type="transmembrane region" description="Helical" evidence="9">
    <location>
        <begin position="176"/>
        <end position="197"/>
    </location>
</feature>
<protein>
    <submittedName>
        <fullName evidence="12">11019_t:CDS:1</fullName>
    </submittedName>
</protein>
<keyword evidence="4 10" id="KW-0732">Signal</keyword>
<accession>A0A9N9H3P9</accession>
<evidence type="ECO:0000256" key="6">
    <source>
        <dbReference type="ARBA" id="ARBA00023136"/>
    </source>
</evidence>
<name>A0A9N9H3P9_9GLOM</name>
<keyword evidence="2" id="KW-0813">Transport</keyword>
<keyword evidence="7" id="KW-1015">Disulfide bond</keyword>
<evidence type="ECO:0000256" key="1">
    <source>
        <dbReference type="ARBA" id="ARBA00004308"/>
    </source>
</evidence>
<dbReference type="SMART" id="SM01404">
    <property type="entry name" value="CIMR"/>
    <property type="match status" value="1"/>
</dbReference>
<evidence type="ECO:0000256" key="4">
    <source>
        <dbReference type="ARBA" id="ARBA00022729"/>
    </source>
</evidence>
<evidence type="ECO:0000256" key="5">
    <source>
        <dbReference type="ARBA" id="ARBA00022989"/>
    </source>
</evidence>
<feature type="signal peptide" evidence="10">
    <location>
        <begin position="1"/>
        <end position="22"/>
    </location>
</feature>
<evidence type="ECO:0000256" key="7">
    <source>
        <dbReference type="ARBA" id="ARBA00023157"/>
    </source>
</evidence>
<feature type="non-terminal residue" evidence="12">
    <location>
        <position position="224"/>
    </location>
</feature>
<dbReference type="InterPro" id="IPR009011">
    <property type="entry name" value="Man6P_isomerase_rcpt-bd_dom_sf"/>
</dbReference>
<dbReference type="OrthoDB" id="4504960at2759"/>
<dbReference type="PANTHER" id="PTHR15071">
    <property type="entry name" value="MANNOSE-6-PHOSPHATE RECEPTOR FAMILY MEMBER"/>
    <property type="match status" value="1"/>
</dbReference>
<dbReference type="GO" id="GO:0005770">
    <property type="term" value="C:late endosome"/>
    <property type="evidence" value="ECO:0007669"/>
    <property type="project" value="TreeGrafter"/>
</dbReference>
<evidence type="ECO:0000313" key="12">
    <source>
        <dbReference type="EMBL" id="CAG8655901.1"/>
    </source>
</evidence>
<dbReference type="SUPFAM" id="SSF50911">
    <property type="entry name" value="Mannose 6-phosphate receptor domain"/>
    <property type="match status" value="1"/>
</dbReference>
<comment type="caution">
    <text evidence="12">The sequence shown here is derived from an EMBL/GenBank/DDBJ whole genome shotgun (WGS) entry which is preliminary data.</text>
</comment>
<dbReference type="PANTHER" id="PTHR15071:SF0">
    <property type="entry name" value="MANNOSE 6-PHOSPHATE RECEPTOR-LIKE PROTEIN 1"/>
    <property type="match status" value="1"/>
</dbReference>
<dbReference type="GO" id="GO:0000139">
    <property type="term" value="C:Golgi membrane"/>
    <property type="evidence" value="ECO:0007669"/>
    <property type="project" value="UniProtKB-SubCell"/>
</dbReference>